<dbReference type="Pfam" id="PF05926">
    <property type="entry name" value="Phage_GPL"/>
    <property type="match status" value="1"/>
</dbReference>
<accession>A0A0U2WHK0</accession>
<evidence type="ECO:0000313" key="1">
    <source>
        <dbReference type="EMBL" id="ALS32762.1"/>
    </source>
</evidence>
<dbReference type="RefSeq" id="WP_058373189.1">
    <property type="nucleotide sequence ID" value="NZ_CP011034.1"/>
</dbReference>
<evidence type="ECO:0000313" key="2">
    <source>
        <dbReference type="Proteomes" id="UP000065261"/>
    </source>
</evidence>
<reference evidence="1 2" key="1">
    <citation type="submission" date="2015-03" db="EMBL/GenBank/DDBJ databases">
        <authorList>
            <person name="Murphy D."/>
        </authorList>
    </citation>
    <scope>NUCLEOTIDE SEQUENCE [LARGE SCALE GENOMIC DNA]</scope>
    <source>
        <strain evidence="1 2">KMM 520</strain>
    </source>
</reference>
<name>A0A0U2WHK0_9GAMM</name>
<gene>
    <name evidence="1" type="ORF">PTRA_a1567</name>
</gene>
<dbReference type="Proteomes" id="UP000065261">
    <property type="component" value="Chromosome I"/>
</dbReference>
<sequence length="149" mass="16461">MSFGFEATAQSSIAIDETSGWPALSTGEFRAHRRIPEFYEETVIADSLNRSALEVQQQLLKYIMKENTDVAFTLTNAVPNFNTAQQSVYRGAVYARSHSDLMGYFSSVDQKDAGNNKADDVDQQDAILAQSNRSIRLLLGLGRAGVHLL</sequence>
<dbReference type="AlphaFoldDB" id="A0A0U2WHK0"/>
<organism evidence="1">
    <name type="scientific">Pseudoalteromonas translucida KMM 520</name>
    <dbReference type="NCBI Taxonomy" id="1315283"/>
    <lineage>
        <taxon>Bacteria</taxon>
        <taxon>Pseudomonadati</taxon>
        <taxon>Pseudomonadota</taxon>
        <taxon>Gammaproteobacteria</taxon>
        <taxon>Alteromonadales</taxon>
        <taxon>Pseudoalteromonadaceae</taxon>
        <taxon>Pseudoalteromonas</taxon>
    </lineage>
</organism>
<dbReference type="OrthoDB" id="6312934at2"/>
<evidence type="ECO:0008006" key="3">
    <source>
        <dbReference type="Google" id="ProtNLM"/>
    </source>
</evidence>
<dbReference type="KEGG" id="ptn:PTRA_a1567"/>
<dbReference type="InterPro" id="IPR009225">
    <property type="entry name" value="Phage_head_completion_GpL"/>
</dbReference>
<dbReference type="EMBL" id="CP011034">
    <property type="protein sequence ID" value="ALS32762.1"/>
    <property type="molecule type" value="Genomic_DNA"/>
</dbReference>
<protein>
    <recommendedName>
        <fullName evidence="3">Phage head completion protein (GPL)</fullName>
    </recommendedName>
</protein>
<dbReference type="PATRIC" id="fig|1315283.4.peg.1354"/>
<proteinExistence type="predicted"/>